<dbReference type="AlphaFoldDB" id="A0A172ZGB1"/>
<dbReference type="EMBL" id="CP013023">
    <property type="protein sequence ID" value="ANF96638.1"/>
    <property type="molecule type" value="Genomic_DNA"/>
</dbReference>
<dbReference type="PANTHER" id="PTHR43420">
    <property type="entry name" value="ACETYLTRANSFERASE"/>
    <property type="match status" value="1"/>
</dbReference>
<dbReference type="CDD" id="cd04301">
    <property type="entry name" value="NAT_SF"/>
    <property type="match status" value="1"/>
</dbReference>
<dbReference type="InterPro" id="IPR050680">
    <property type="entry name" value="YpeA/RimI_acetyltransf"/>
</dbReference>
<gene>
    <name evidence="4" type="ORF">AR543_11885</name>
</gene>
<proteinExistence type="predicted"/>
<accession>A0A172ZGB1</accession>
<name>A0A172ZGB1_9BACL</name>
<dbReference type="OrthoDB" id="1897483at2"/>
<dbReference type="SUPFAM" id="SSF55729">
    <property type="entry name" value="Acyl-CoA N-acyltransferases (Nat)"/>
    <property type="match status" value="1"/>
</dbReference>
<dbReference type="Gene3D" id="3.40.630.30">
    <property type="match status" value="1"/>
</dbReference>
<dbReference type="InterPro" id="IPR016181">
    <property type="entry name" value="Acyl_CoA_acyltransferase"/>
</dbReference>
<reference evidence="5" key="1">
    <citation type="submission" date="2015-10" db="EMBL/GenBank/DDBJ databases">
        <title>Genome of Paenibacillus bovis sp. nov.</title>
        <authorList>
            <person name="Wu Z."/>
            <person name="Gao C."/>
            <person name="Liu Z."/>
            <person name="Zheng H."/>
        </authorList>
    </citation>
    <scope>NUCLEOTIDE SEQUENCE [LARGE SCALE GENOMIC DNA]</scope>
    <source>
        <strain evidence="5">BD3526</strain>
    </source>
</reference>
<dbReference type="GO" id="GO:0016747">
    <property type="term" value="F:acyltransferase activity, transferring groups other than amino-acyl groups"/>
    <property type="evidence" value="ECO:0007669"/>
    <property type="project" value="InterPro"/>
</dbReference>
<evidence type="ECO:0000256" key="2">
    <source>
        <dbReference type="ARBA" id="ARBA00023315"/>
    </source>
</evidence>
<sequence length="307" mass="35541">MKSISPEYTIRSFEESDMPLLGDLYQAVTARDNAVFWWVGEPPNWHNVYCAFENNRMIGKGQIEVTSTIHPQQPEEYKHTIYINIKTIPEREVDTALLEALYQPLLSRAIELQKTLSTTHETMLCIGNHSSETANSSFFKDKGYSYLQSLFHMERNLLQPLPRLTLPSELQFDYWKMATTAEEQQYLNIDAEIWPEAPIGNNKLAENKKQPLWTAMVVREYQTMIGGLMAWQEEDEGIIEDVWVREPWRRRGIARYLLVEGLKYLQSHSLKKASLTVLTDNHSALSLYESAGFQIMNEEVRYGIVLG</sequence>
<evidence type="ECO:0000256" key="1">
    <source>
        <dbReference type="ARBA" id="ARBA00022679"/>
    </source>
</evidence>
<keyword evidence="5" id="KW-1185">Reference proteome</keyword>
<evidence type="ECO:0000313" key="4">
    <source>
        <dbReference type="EMBL" id="ANF96638.1"/>
    </source>
</evidence>
<dbReference type="KEGG" id="pbv:AR543_11885"/>
<organism evidence="4 5">
    <name type="scientific">Paenibacillus bovis</name>
    <dbReference type="NCBI Taxonomy" id="1616788"/>
    <lineage>
        <taxon>Bacteria</taxon>
        <taxon>Bacillati</taxon>
        <taxon>Bacillota</taxon>
        <taxon>Bacilli</taxon>
        <taxon>Bacillales</taxon>
        <taxon>Paenibacillaceae</taxon>
        <taxon>Paenibacillus</taxon>
    </lineage>
</organism>
<evidence type="ECO:0000313" key="5">
    <source>
        <dbReference type="Proteomes" id="UP000078148"/>
    </source>
</evidence>
<feature type="domain" description="N-acetyltransferase" evidence="3">
    <location>
        <begin position="172"/>
        <end position="307"/>
    </location>
</feature>
<protein>
    <submittedName>
        <fullName evidence="4">Acetyltransferase</fullName>
    </submittedName>
</protein>
<keyword evidence="2" id="KW-0012">Acyltransferase</keyword>
<dbReference type="InterPro" id="IPR000182">
    <property type="entry name" value="GNAT_dom"/>
</dbReference>
<dbReference type="RefSeq" id="WP_060534667.1">
    <property type="nucleotide sequence ID" value="NZ_CP013023.1"/>
</dbReference>
<reference evidence="4 5" key="2">
    <citation type="journal article" date="2016" name="Int. J. Syst. Evol. Microbiol.">
        <title>Paenibacillus bovis sp. nov., isolated from raw yak (Bos grunniens) milk.</title>
        <authorList>
            <person name="Gao C."/>
            <person name="Han J."/>
            <person name="Liu Z."/>
            <person name="Xu X."/>
            <person name="Hang F."/>
            <person name="Wu Z."/>
        </authorList>
    </citation>
    <scope>NUCLEOTIDE SEQUENCE [LARGE SCALE GENOMIC DNA]</scope>
    <source>
        <strain evidence="4 5">BD3526</strain>
    </source>
</reference>
<dbReference type="PROSITE" id="PS51186">
    <property type="entry name" value="GNAT"/>
    <property type="match status" value="1"/>
</dbReference>
<evidence type="ECO:0000259" key="3">
    <source>
        <dbReference type="PROSITE" id="PS51186"/>
    </source>
</evidence>
<dbReference type="PANTHER" id="PTHR43420:SF47">
    <property type="entry name" value="N-ACETYLTRANSFERASE DOMAIN-CONTAINING PROTEIN"/>
    <property type="match status" value="1"/>
</dbReference>
<dbReference type="Proteomes" id="UP000078148">
    <property type="component" value="Chromosome"/>
</dbReference>
<dbReference type="STRING" id="1616788.AR543_11885"/>
<keyword evidence="1 4" id="KW-0808">Transferase</keyword>
<dbReference type="Pfam" id="PF00583">
    <property type="entry name" value="Acetyltransf_1"/>
    <property type="match status" value="1"/>
</dbReference>